<evidence type="ECO:0000256" key="1">
    <source>
        <dbReference type="SAM" id="MobiDB-lite"/>
    </source>
</evidence>
<reference evidence="3" key="1">
    <citation type="journal article" date="2019" name="Int. J. Syst. Evol. Microbiol.">
        <title>The Global Catalogue of Microorganisms (GCM) 10K type strain sequencing project: providing services to taxonomists for standard genome sequencing and annotation.</title>
        <authorList>
            <consortium name="The Broad Institute Genomics Platform"/>
            <consortium name="The Broad Institute Genome Sequencing Center for Infectious Disease"/>
            <person name="Wu L."/>
            <person name="Ma J."/>
        </authorList>
    </citation>
    <scope>NUCLEOTIDE SEQUENCE [LARGE SCALE GENOMIC DNA]</scope>
    <source>
        <strain evidence="3">JCM 32206</strain>
    </source>
</reference>
<proteinExistence type="predicted"/>
<dbReference type="Proteomes" id="UP001501183">
    <property type="component" value="Unassembled WGS sequence"/>
</dbReference>
<sequence>MLIGAASPGSSRSGRPLTSQTDLAKMRQQIRDHDHDIDAARSHASEAAAQAFADAKAELGKFDSRLTRASALDLQGAIAGLFINTIGVAPDSGGSRVREESPVSKSVDSGQRGLPGPKPDRRMGS</sequence>
<comment type="caution">
    <text evidence="2">The sequence shown here is derived from an EMBL/GenBank/DDBJ whole genome shotgun (WGS) entry which is preliminary data.</text>
</comment>
<keyword evidence="3" id="KW-1185">Reference proteome</keyword>
<evidence type="ECO:0000313" key="2">
    <source>
        <dbReference type="EMBL" id="GAA4483235.1"/>
    </source>
</evidence>
<name>A0ABP8P7D6_9NOCA</name>
<feature type="region of interest" description="Disordered" evidence="1">
    <location>
        <begin position="1"/>
        <end position="26"/>
    </location>
</feature>
<feature type="region of interest" description="Disordered" evidence="1">
    <location>
        <begin position="90"/>
        <end position="125"/>
    </location>
</feature>
<protein>
    <submittedName>
        <fullName evidence="2">Uncharacterized protein</fullName>
    </submittedName>
</protein>
<dbReference type="EMBL" id="BAABFB010000051">
    <property type="protein sequence ID" value="GAA4483235.1"/>
    <property type="molecule type" value="Genomic_DNA"/>
</dbReference>
<organism evidence="2 3">
    <name type="scientific">Rhodococcus olei</name>
    <dbReference type="NCBI Taxonomy" id="2161675"/>
    <lineage>
        <taxon>Bacteria</taxon>
        <taxon>Bacillati</taxon>
        <taxon>Actinomycetota</taxon>
        <taxon>Actinomycetes</taxon>
        <taxon>Mycobacteriales</taxon>
        <taxon>Nocardiaceae</taxon>
        <taxon>Rhodococcus</taxon>
    </lineage>
</organism>
<gene>
    <name evidence="2" type="ORF">GCM10023094_34570</name>
</gene>
<accession>A0ABP8P7D6</accession>
<feature type="compositionally biased region" description="Low complexity" evidence="1">
    <location>
        <begin position="1"/>
        <end position="16"/>
    </location>
</feature>
<evidence type="ECO:0000313" key="3">
    <source>
        <dbReference type="Proteomes" id="UP001501183"/>
    </source>
</evidence>